<dbReference type="Gene3D" id="1.10.1200.10">
    <property type="entry name" value="ACP-like"/>
    <property type="match status" value="1"/>
</dbReference>
<protein>
    <recommendedName>
        <fullName evidence="4">Carrier domain-containing protein</fullName>
    </recommendedName>
</protein>
<comment type="caution">
    <text evidence="5">The sequence shown here is derived from an EMBL/GenBank/DDBJ whole genome shotgun (WGS) entry which is preliminary data.</text>
</comment>
<dbReference type="SUPFAM" id="SSF47336">
    <property type="entry name" value="ACP-like"/>
    <property type="match status" value="1"/>
</dbReference>
<dbReference type="InterPro" id="IPR009081">
    <property type="entry name" value="PP-bd_ACP"/>
</dbReference>
<dbReference type="Gene3D" id="3.30.559.30">
    <property type="entry name" value="Nonribosomal peptide synthetase, condensation domain"/>
    <property type="match status" value="1"/>
</dbReference>
<dbReference type="Gene3D" id="3.30.559.10">
    <property type="entry name" value="Chloramphenicol acetyltransferase-like domain"/>
    <property type="match status" value="1"/>
</dbReference>
<dbReference type="GO" id="GO:0016874">
    <property type="term" value="F:ligase activity"/>
    <property type="evidence" value="ECO:0007669"/>
    <property type="project" value="UniProtKB-KW"/>
</dbReference>
<name>A0A2P5HH15_DIAHE</name>
<dbReference type="InterPro" id="IPR006162">
    <property type="entry name" value="Ppantetheine_attach_site"/>
</dbReference>
<dbReference type="PANTHER" id="PTHR45527">
    <property type="entry name" value="NONRIBOSOMAL PEPTIDE SYNTHETASE"/>
    <property type="match status" value="1"/>
</dbReference>
<proteinExistence type="predicted"/>
<keyword evidence="2" id="KW-0597">Phosphoprotein</keyword>
<dbReference type="SUPFAM" id="SSF56801">
    <property type="entry name" value="Acetyl-CoA synthetase-like"/>
    <property type="match status" value="1"/>
</dbReference>
<evidence type="ECO:0000259" key="4">
    <source>
        <dbReference type="PROSITE" id="PS50075"/>
    </source>
</evidence>
<keyword evidence="6" id="KW-1185">Reference proteome</keyword>
<dbReference type="Proteomes" id="UP000094444">
    <property type="component" value="Unassembled WGS sequence"/>
</dbReference>
<keyword evidence="3" id="KW-0436">Ligase</keyword>
<dbReference type="PROSITE" id="PS00012">
    <property type="entry name" value="PHOSPHOPANTETHEINE"/>
    <property type="match status" value="1"/>
</dbReference>
<dbReference type="InterPro" id="IPR042099">
    <property type="entry name" value="ANL_N_sf"/>
</dbReference>
<dbReference type="GO" id="GO:0044550">
    <property type="term" value="P:secondary metabolite biosynthetic process"/>
    <property type="evidence" value="ECO:0007669"/>
    <property type="project" value="TreeGrafter"/>
</dbReference>
<dbReference type="STRING" id="158607.A0A2P5HH15"/>
<dbReference type="PROSITE" id="PS50075">
    <property type="entry name" value="CARRIER"/>
    <property type="match status" value="1"/>
</dbReference>
<dbReference type="InParanoid" id="A0A2P5HH15"/>
<dbReference type="GO" id="GO:0031177">
    <property type="term" value="F:phosphopantetheine binding"/>
    <property type="evidence" value="ECO:0007669"/>
    <property type="project" value="TreeGrafter"/>
</dbReference>
<evidence type="ECO:0000313" key="5">
    <source>
        <dbReference type="EMBL" id="POS69538.1"/>
    </source>
</evidence>
<sequence>MVWADDSAKTGNREDRLRIHEMVGLWAELGPSHTAVLHAEGSMSFATLREEASRWAVKIAETCCSAGEASNALLPICMPAHSPWTVIAMLAVLEAGAAFVLVVDDLHARESVEERLLAASRLTNASCVILGPEEWGIQSLRDACPRAFCMGPVCPPASSPSGRLAERRLKLERRRHGKASDLAWGILGPGNDEMVLFNHQTLDSKEFGQPGPRGYSKSTREEFVCDQTTLSTHEGLLQLFTVLGRCQPILIAPSHMSEENGGDDQRELFVTPGQSEGAEPATAVLARLWDDVLCLPQGTTRLESKFLDLGGDSLKSAQLLSLARASGLELPVEKLFFGNPSLWEMASALTQCVEEELADSFSISGPETRLPLREGYDPELIPSISLPDWISPENVVRVVPATAWQAACIGNSTLLARPWTDCWCFNLYGAVSTERIREICSSLLESCEILRTVFTVFESNVMQVVLRHYPLVFTAEKLRSGETLHSRTMAFWESTKRGTANMDDRWVQFMLLEDPQEQTLGQQSRLLVRLTHAQYDAGCIPIVLRHMQAVYRGEVPKPMVQFWSFVAWANRADYKAAAEDFWTKKLEGSQLTQLLGRTPGPLASASELHTINRKLTSPKMSFNTAQWRRLGITASTVVLAAWAAALSLATGEDEVVFGNTTSGRHSGMVGIDNVVGPCWNVLPVRARLGLRDATGTSQTTCVDFLRSFQRDQQACFAHECLGFRDIVKHCTAWPASASPCSIINFENVEARRTGGDRLALGAGVEFDFVPLPGPVAGSDLWVAATPLPCKGTEAGHLILEIRFDGDKYSQDDMQMLLDLFCENALAFTQEQANEQLARVLGTAAERCASKSGGPCVNGQQVNDALAVRRAVNKLWYDMFKLSDCDSISCFQPASQIRCEPVIAAAIAQSLRRVIGVALSTEDVIAHPSPYALERVILNRLGDP</sequence>
<dbReference type="GO" id="GO:0043041">
    <property type="term" value="P:amino acid activation for nonribosomal peptide biosynthetic process"/>
    <property type="evidence" value="ECO:0007669"/>
    <property type="project" value="TreeGrafter"/>
</dbReference>
<dbReference type="InterPro" id="IPR023213">
    <property type="entry name" value="CAT-like_dom_sf"/>
</dbReference>
<dbReference type="InterPro" id="IPR036736">
    <property type="entry name" value="ACP-like_sf"/>
</dbReference>
<dbReference type="EMBL" id="MAVT02002182">
    <property type="protein sequence ID" value="POS69538.1"/>
    <property type="molecule type" value="Genomic_DNA"/>
</dbReference>
<gene>
    <name evidence="5" type="ORF">DHEL01_v212067</name>
</gene>
<dbReference type="InterPro" id="IPR001242">
    <property type="entry name" value="Condensation_dom"/>
</dbReference>
<dbReference type="Pfam" id="PF00668">
    <property type="entry name" value="Condensation"/>
    <property type="match status" value="1"/>
</dbReference>
<dbReference type="SUPFAM" id="SSF52777">
    <property type="entry name" value="CoA-dependent acyltransferases"/>
    <property type="match status" value="2"/>
</dbReference>
<organism evidence="5 6">
    <name type="scientific">Diaporthe helianthi</name>
    <dbReference type="NCBI Taxonomy" id="158607"/>
    <lineage>
        <taxon>Eukaryota</taxon>
        <taxon>Fungi</taxon>
        <taxon>Dikarya</taxon>
        <taxon>Ascomycota</taxon>
        <taxon>Pezizomycotina</taxon>
        <taxon>Sordariomycetes</taxon>
        <taxon>Sordariomycetidae</taxon>
        <taxon>Diaporthales</taxon>
        <taxon>Diaporthaceae</taxon>
        <taxon>Diaporthe</taxon>
    </lineage>
</organism>
<evidence type="ECO:0000313" key="6">
    <source>
        <dbReference type="Proteomes" id="UP000094444"/>
    </source>
</evidence>
<dbReference type="Gene3D" id="3.40.50.12780">
    <property type="entry name" value="N-terminal domain of ligase-like"/>
    <property type="match status" value="1"/>
</dbReference>
<evidence type="ECO:0000256" key="1">
    <source>
        <dbReference type="ARBA" id="ARBA00022450"/>
    </source>
</evidence>
<dbReference type="OrthoDB" id="4263912at2759"/>
<feature type="domain" description="Carrier" evidence="4">
    <location>
        <begin position="276"/>
        <end position="353"/>
    </location>
</feature>
<dbReference type="PANTHER" id="PTHR45527:SF16">
    <property type="entry name" value="NONRIBOSOMAL PEPTIDE SYNTHASE ATNA-RELATED"/>
    <property type="match status" value="1"/>
</dbReference>
<reference evidence="5" key="1">
    <citation type="submission" date="2017-09" db="EMBL/GenBank/DDBJ databases">
        <title>Polyketide synthases of a Diaporthe helianthi virulent isolate.</title>
        <authorList>
            <person name="Baroncelli R."/>
        </authorList>
    </citation>
    <scope>NUCLEOTIDE SEQUENCE [LARGE SCALE GENOMIC DNA]</scope>
    <source>
        <strain evidence="5">7/96</strain>
    </source>
</reference>
<evidence type="ECO:0000256" key="2">
    <source>
        <dbReference type="ARBA" id="ARBA00022553"/>
    </source>
</evidence>
<dbReference type="GO" id="GO:0005737">
    <property type="term" value="C:cytoplasm"/>
    <property type="evidence" value="ECO:0007669"/>
    <property type="project" value="TreeGrafter"/>
</dbReference>
<evidence type="ECO:0000256" key="3">
    <source>
        <dbReference type="ARBA" id="ARBA00022598"/>
    </source>
</evidence>
<accession>A0A2P5HH15</accession>
<dbReference type="AlphaFoldDB" id="A0A2P5HH15"/>
<dbReference type="Pfam" id="PF00550">
    <property type="entry name" value="PP-binding"/>
    <property type="match status" value="1"/>
</dbReference>
<keyword evidence="1" id="KW-0596">Phosphopantetheine</keyword>